<protein>
    <submittedName>
        <fullName evidence="1">Uncharacterized protein</fullName>
    </submittedName>
</protein>
<organism evidence="1 2">
    <name type="scientific">Sphingomonas mollis</name>
    <dbReference type="NCBI Taxonomy" id="2795726"/>
    <lineage>
        <taxon>Bacteria</taxon>
        <taxon>Pseudomonadati</taxon>
        <taxon>Pseudomonadota</taxon>
        <taxon>Alphaproteobacteria</taxon>
        <taxon>Sphingomonadales</taxon>
        <taxon>Sphingomonadaceae</taxon>
        <taxon>Sphingomonas</taxon>
    </lineage>
</organism>
<comment type="caution">
    <text evidence="1">The sequence shown here is derived from an EMBL/GenBank/DDBJ whole genome shotgun (WGS) entry which is preliminary data.</text>
</comment>
<gene>
    <name evidence="1" type="ORF">JAO74_06190</name>
</gene>
<dbReference type="Proteomes" id="UP000640426">
    <property type="component" value="Unassembled WGS sequence"/>
</dbReference>
<evidence type="ECO:0000313" key="1">
    <source>
        <dbReference type="EMBL" id="MBJ6121377.1"/>
    </source>
</evidence>
<keyword evidence="2" id="KW-1185">Reference proteome</keyword>
<reference evidence="2" key="1">
    <citation type="submission" date="2020-12" db="EMBL/GenBank/DDBJ databases">
        <title>Hymenobacter sp.</title>
        <authorList>
            <person name="Kim M.K."/>
        </authorList>
    </citation>
    <scope>NUCLEOTIDE SEQUENCE [LARGE SCALE GENOMIC DNA]</scope>
    <source>
        <strain evidence="2">BT553</strain>
    </source>
</reference>
<dbReference type="RefSeq" id="WP_199036223.1">
    <property type="nucleotide sequence ID" value="NZ_JAELXS010000003.1"/>
</dbReference>
<accession>A0ABS0XMW1</accession>
<evidence type="ECO:0000313" key="2">
    <source>
        <dbReference type="Proteomes" id="UP000640426"/>
    </source>
</evidence>
<name>A0ABS0XMW1_9SPHN</name>
<dbReference type="EMBL" id="JAELXS010000003">
    <property type="protein sequence ID" value="MBJ6121377.1"/>
    <property type="molecule type" value="Genomic_DNA"/>
</dbReference>
<sequence>MLIITDAAALTRTLTLPIADTIKRILLLRGDLIELATFIVPEAGDTFDAIERAVGLPLTDSFEWVIDHGGAYEAPYILSDDGSGVILIVPDDDGISPRLMTVLRDHAQQPEHSDPIDQQVVTPVPF</sequence>
<proteinExistence type="predicted"/>